<dbReference type="EMBL" id="JXTB01000058">
    <property type="protein sequence ID" value="PON69073.1"/>
    <property type="molecule type" value="Genomic_DNA"/>
</dbReference>
<evidence type="ECO:0000313" key="2">
    <source>
        <dbReference type="Proteomes" id="UP000237105"/>
    </source>
</evidence>
<comment type="caution">
    <text evidence="1">The sequence shown here is derived from an EMBL/GenBank/DDBJ whole genome shotgun (WGS) entry which is preliminary data.</text>
</comment>
<dbReference type="OrthoDB" id="10448510at2759"/>
<accession>A0A2P5D6Y8</accession>
<sequence>MVQPSQLAVLEFQSTGSTIKASQAKVVSCLVVSTCFALKATQFQMIRHMPTSRDTLSVDPNPKLGLV</sequence>
<evidence type="ECO:0000313" key="1">
    <source>
        <dbReference type="EMBL" id="PON69073.1"/>
    </source>
</evidence>
<reference evidence="2" key="1">
    <citation type="submission" date="2016-06" db="EMBL/GenBank/DDBJ databases">
        <title>Parallel loss of symbiosis genes in relatives of nitrogen-fixing non-legume Parasponia.</title>
        <authorList>
            <person name="Van Velzen R."/>
            <person name="Holmer R."/>
            <person name="Bu F."/>
            <person name="Rutten L."/>
            <person name="Van Zeijl A."/>
            <person name="Liu W."/>
            <person name="Santuari L."/>
            <person name="Cao Q."/>
            <person name="Sharma T."/>
            <person name="Shen D."/>
            <person name="Roswanjaya Y."/>
            <person name="Wardhani T."/>
            <person name="Kalhor M.S."/>
            <person name="Jansen J."/>
            <person name="Van den Hoogen J."/>
            <person name="Gungor B."/>
            <person name="Hartog M."/>
            <person name="Hontelez J."/>
            <person name="Verver J."/>
            <person name="Yang W.-C."/>
            <person name="Schijlen E."/>
            <person name="Repin R."/>
            <person name="Schilthuizen M."/>
            <person name="Schranz E."/>
            <person name="Heidstra R."/>
            <person name="Miyata K."/>
            <person name="Fedorova E."/>
            <person name="Kohlen W."/>
            <person name="Bisseling T."/>
            <person name="Smit S."/>
            <person name="Geurts R."/>
        </authorList>
    </citation>
    <scope>NUCLEOTIDE SEQUENCE [LARGE SCALE GENOMIC DNA]</scope>
    <source>
        <strain evidence="2">cv. WU1-14</strain>
    </source>
</reference>
<dbReference type="Proteomes" id="UP000237105">
    <property type="component" value="Unassembled WGS sequence"/>
</dbReference>
<protein>
    <submittedName>
        <fullName evidence="1">Uncharacterized protein</fullName>
    </submittedName>
</protein>
<organism evidence="1 2">
    <name type="scientific">Parasponia andersonii</name>
    <name type="common">Sponia andersonii</name>
    <dbReference type="NCBI Taxonomy" id="3476"/>
    <lineage>
        <taxon>Eukaryota</taxon>
        <taxon>Viridiplantae</taxon>
        <taxon>Streptophyta</taxon>
        <taxon>Embryophyta</taxon>
        <taxon>Tracheophyta</taxon>
        <taxon>Spermatophyta</taxon>
        <taxon>Magnoliopsida</taxon>
        <taxon>eudicotyledons</taxon>
        <taxon>Gunneridae</taxon>
        <taxon>Pentapetalae</taxon>
        <taxon>rosids</taxon>
        <taxon>fabids</taxon>
        <taxon>Rosales</taxon>
        <taxon>Cannabaceae</taxon>
        <taxon>Parasponia</taxon>
    </lineage>
</organism>
<proteinExistence type="predicted"/>
<keyword evidence="2" id="KW-1185">Reference proteome</keyword>
<dbReference type="AlphaFoldDB" id="A0A2P5D6Y8"/>
<gene>
    <name evidence="1" type="ORF">PanWU01x14_090980</name>
</gene>
<name>A0A2P5D6Y8_PARAD</name>